<keyword evidence="3 5" id="KW-1133">Transmembrane helix</keyword>
<dbReference type="Proteomes" id="UP000046155">
    <property type="component" value="Unassembled WGS sequence"/>
</dbReference>
<evidence type="ECO:0000313" key="7">
    <source>
        <dbReference type="EMBL" id="CEO87862.1"/>
    </source>
</evidence>
<dbReference type="Pfam" id="PF04893">
    <property type="entry name" value="Yip1"/>
    <property type="match status" value="1"/>
</dbReference>
<protein>
    <recommendedName>
        <fullName evidence="6">Yip1 domain-containing protein</fullName>
    </recommendedName>
</protein>
<dbReference type="AlphaFoldDB" id="A0A0B7MJN8"/>
<feature type="transmembrane region" description="Helical" evidence="5">
    <location>
        <begin position="28"/>
        <end position="46"/>
    </location>
</feature>
<dbReference type="GO" id="GO:0005524">
    <property type="term" value="F:ATP binding"/>
    <property type="evidence" value="ECO:0007669"/>
    <property type="project" value="InterPro"/>
</dbReference>
<evidence type="ECO:0000256" key="2">
    <source>
        <dbReference type="ARBA" id="ARBA00022692"/>
    </source>
</evidence>
<accession>A0A0B7MJN8</accession>
<proteinExistence type="predicted"/>
<keyword evidence="8" id="KW-1185">Reference proteome</keyword>
<evidence type="ECO:0000256" key="4">
    <source>
        <dbReference type="ARBA" id="ARBA00023136"/>
    </source>
</evidence>
<evidence type="ECO:0000259" key="6">
    <source>
        <dbReference type="Pfam" id="PF04893"/>
    </source>
</evidence>
<evidence type="ECO:0000256" key="5">
    <source>
        <dbReference type="SAM" id="Phobius"/>
    </source>
</evidence>
<evidence type="ECO:0000256" key="1">
    <source>
        <dbReference type="ARBA" id="ARBA00004651"/>
    </source>
</evidence>
<organism evidence="7 8">
    <name type="scientific">Syntrophaceticus schinkii</name>
    <dbReference type="NCBI Taxonomy" id="499207"/>
    <lineage>
        <taxon>Bacteria</taxon>
        <taxon>Bacillati</taxon>
        <taxon>Bacillota</taxon>
        <taxon>Clostridia</taxon>
        <taxon>Thermoanaerobacterales</taxon>
        <taxon>Thermoanaerobacterales Family III. Incertae Sedis</taxon>
        <taxon>Syntrophaceticus</taxon>
    </lineage>
</organism>
<reference evidence="8" key="1">
    <citation type="submission" date="2015-01" db="EMBL/GenBank/DDBJ databases">
        <authorList>
            <person name="Manzoor Shahid"/>
            <person name="Zubair Saima"/>
        </authorList>
    </citation>
    <scope>NUCLEOTIDE SEQUENCE [LARGE SCALE GENOMIC DNA]</scope>
    <source>
        <strain evidence="8">Sp3</strain>
    </source>
</reference>
<name>A0A0B7MJN8_9FIRM</name>
<keyword evidence="2 5" id="KW-0812">Transmembrane</keyword>
<feature type="domain" description="Yip1" evidence="6">
    <location>
        <begin position="6"/>
        <end position="190"/>
    </location>
</feature>
<dbReference type="SUPFAM" id="SSF90123">
    <property type="entry name" value="ABC transporter transmembrane region"/>
    <property type="match status" value="1"/>
</dbReference>
<dbReference type="InterPro" id="IPR036640">
    <property type="entry name" value="ABC1_TM_sf"/>
</dbReference>
<comment type="subcellular location">
    <subcellularLocation>
        <location evidence="1">Cell membrane</location>
        <topology evidence="1">Multi-pass membrane protein</topology>
    </subcellularLocation>
</comment>
<dbReference type="EMBL" id="CDRZ01000035">
    <property type="protein sequence ID" value="CEO87862.1"/>
    <property type="molecule type" value="Genomic_DNA"/>
</dbReference>
<feature type="transmembrane region" description="Helical" evidence="5">
    <location>
        <begin position="111"/>
        <end position="134"/>
    </location>
</feature>
<feature type="transmembrane region" description="Helical" evidence="5">
    <location>
        <begin position="74"/>
        <end position="99"/>
    </location>
</feature>
<feature type="transmembrane region" description="Helical" evidence="5">
    <location>
        <begin position="174"/>
        <end position="202"/>
    </location>
</feature>
<keyword evidence="4 5" id="KW-0472">Membrane</keyword>
<sequence length="204" mass="21543">MWERIFGALRAPGKTLNQVAEKNLWKEGLLIIVVVAILQGMSSLVAQGNQDLLFRYLEQFSDQPLMDSIQYSPAFTIFSSLFGGLLAWVIAGGIFFLFAKLFKGQGTFSGMLAGLGYASTPYIIGAPLAALASLAGAGGLIIGGVISFAVAIWVLVLNIIAIRESQQIGTGAAVATFLIPVVLLFILALILAGVIVAMLMTFTG</sequence>
<feature type="transmembrane region" description="Helical" evidence="5">
    <location>
        <begin position="140"/>
        <end position="162"/>
    </location>
</feature>
<evidence type="ECO:0000313" key="8">
    <source>
        <dbReference type="Proteomes" id="UP000046155"/>
    </source>
</evidence>
<gene>
    <name evidence="7" type="ORF">SSCH_130029</name>
</gene>
<dbReference type="RefSeq" id="WP_044664144.1">
    <property type="nucleotide sequence ID" value="NZ_CDRZ01000035.1"/>
</dbReference>
<evidence type="ECO:0000256" key="3">
    <source>
        <dbReference type="ARBA" id="ARBA00022989"/>
    </source>
</evidence>
<dbReference type="GO" id="GO:0005886">
    <property type="term" value="C:plasma membrane"/>
    <property type="evidence" value="ECO:0007669"/>
    <property type="project" value="UniProtKB-SubCell"/>
</dbReference>
<dbReference type="OrthoDB" id="1715999at2"/>
<dbReference type="InterPro" id="IPR006977">
    <property type="entry name" value="Yip1_dom"/>
</dbReference>